<evidence type="ECO:0000256" key="2">
    <source>
        <dbReference type="ARBA" id="ARBA00023125"/>
    </source>
</evidence>
<keyword evidence="2 4" id="KW-0238">DNA-binding</keyword>
<keyword evidence="1" id="KW-0805">Transcription regulation</keyword>
<name>A0ABW2AQ15_9MICO</name>
<comment type="caution">
    <text evidence="7">The sequence shown here is derived from an EMBL/GenBank/DDBJ whole genome shotgun (WGS) entry which is preliminary data.</text>
</comment>
<keyword evidence="8" id="KW-1185">Reference proteome</keyword>
<dbReference type="PRINTS" id="PR00455">
    <property type="entry name" value="HTHTETR"/>
</dbReference>
<feature type="domain" description="HTH tetR-type" evidence="6">
    <location>
        <begin position="16"/>
        <end position="76"/>
    </location>
</feature>
<dbReference type="EMBL" id="JBHSWJ010000002">
    <property type="protein sequence ID" value="MFC6713026.1"/>
    <property type="molecule type" value="Genomic_DNA"/>
</dbReference>
<evidence type="ECO:0000256" key="5">
    <source>
        <dbReference type="SAM" id="MobiDB-lite"/>
    </source>
</evidence>
<evidence type="ECO:0000259" key="6">
    <source>
        <dbReference type="PROSITE" id="PS50977"/>
    </source>
</evidence>
<feature type="region of interest" description="Disordered" evidence="5">
    <location>
        <begin position="260"/>
        <end position="283"/>
    </location>
</feature>
<dbReference type="Gene3D" id="1.10.357.10">
    <property type="entry name" value="Tetracycline Repressor, domain 2"/>
    <property type="match status" value="1"/>
</dbReference>
<dbReference type="PANTHER" id="PTHR30055:SF238">
    <property type="entry name" value="MYCOFACTOCIN BIOSYNTHESIS TRANSCRIPTIONAL REGULATOR MFTR-RELATED"/>
    <property type="match status" value="1"/>
</dbReference>
<feature type="DNA-binding region" description="H-T-H motif" evidence="4">
    <location>
        <begin position="39"/>
        <end position="58"/>
    </location>
</feature>
<dbReference type="PROSITE" id="PS50977">
    <property type="entry name" value="HTH_TETR_2"/>
    <property type="match status" value="1"/>
</dbReference>
<keyword evidence="3" id="KW-0804">Transcription</keyword>
<dbReference type="InterPro" id="IPR009057">
    <property type="entry name" value="Homeodomain-like_sf"/>
</dbReference>
<evidence type="ECO:0000313" key="8">
    <source>
        <dbReference type="Proteomes" id="UP001596356"/>
    </source>
</evidence>
<evidence type="ECO:0000313" key="7">
    <source>
        <dbReference type="EMBL" id="MFC6713026.1"/>
    </source>
</evidence>
<sequence length="283" mass="30605">MGESGKADGVRAQRRAATAERILRAAQEEFGQKGLEAATVRDIARRAGVDPSLVMQHYGSKQALFGLAVRPSHTLVDDDLPDHLAAVVAARLRELPPETRALMRSMLTSPEAAAAMRDYLHGRVDALAASIPGDDADLRAAAVVASILGMTLARHFLDLTELADARAETVIDPWLAMLAGGNGLDERGATQPVPGSGDDVVMSDTSKEIHQHIDELVAREHALRDGQVGKGLDPHEQRELKHIEAQLDQAWDLLRQRNALSEQHEDPSAAAERPVGEVENYLN</sequence>
<accession>A0ABW2AQ15</accession>
<dbReference type="InterPro" id="IPR041678">
    <property type="entry name" value="TetR_C_16"/>
</dbReference>
<dbReference type="InterPro" id="IPR020311">
    <property type="entry name" value="Uncharacterised_Rv0898c"/>
</dbReference>
<dbReference type="PANTHER" id="PTHR30055">
    <property type="entry name" value="HTH-TYPE TRANSCRIPTIONAL REGULATOR RUTR"/>
    <property type="match status" value="1"/>
</dbReference>
<dbReference type="Pfam" id="PF00440">
    <property type="entry name" value="TetR_N"/>
    <property type="match status" value="1"/>
</dbReference>
<dbReference type="RefSeq" id="WP_377820525.1">
    <property type="nucleotide sequence ID" value="NZ_JBHSWJ010000002.1"/>
</dbReference>
<dbReference type="SUPFAM" id="SSF46689">
    <property type="entry name" value="Homeodomain-like"/>
    <property type="match status" value="1"/>
</dbReference>
<dbReference type="InterPro" id="IPR036271">
    <property type="entry name" value="Tet_transcr_reg_TetR-rel_C_sf"/>
</dbReference>
<reference evidence="8" key="1">
    <citation type="journal article" date="2019" name="Int. J. Syst. Evol. Microbiol.">
        <title>The Global Catalogue of Microorganisms (GCM) 10K type strain sequencing project: providing services to taxonomists for standard genome sequencing and annotation.</title>
        <authorList>
            <consortium name="The Broad Institute Genomics Platform"/>
            <consortium name="The Broad Institute Genome Sequencing Center for Infectious Disease"/>
            <person name="Wu L."/>
            <person name="Ma J."/>
        </authorList>
    </citation>
    <scope>NUCLEOTIDE SEQUENCE [LARGE SCALE GENOMIC DNA]</scope>
    <source>
        <strain evidence="8">NBRC 106593</strain>
    </source>
</reference>
<evidence type="ECO:0000256" key="4">
    <source>
        <dbReference type="PROSITE-ProRule" id="PRU00335"/>
    </source>
</evidence>
<dbReference type="Proteomes" id="UP001596356">
    <property type="component" value="Unassembled WGS sequence"/>
</dbReference>
<dbReference type="InterPro" id="IPR001647">
    <property type="entry name" value="HTH_TetR"/>
</dbReference>
<dbReference type="SUPFAM" id="SSF48498">
    <property type="entry name" value="Tetracyclin repressor-like, C-terminal domain"/>
    <property type="match status" value="1"/>
</dbReference>
<dbReference type="Gene3D" id="1.10.10.60">
    <property type="entry name" value="Homeodomain-like"/>
    <property type="match status" value="1"/>
</dbReference>
<gene>
    <name evidence="7" type="ORF">ACFQBT_03860</name>
</gene>
<proteinExistence type="predicted"/>
<organism evidence="7 8">
    <name type="scientific">Branchiibius cervicis</name>
    <dbReference type="NCBI Taxonomy" id="908252"/>
    <lineage>
        <taxon>Bacteria</taxon>
        <taxon>Bacillati</taxon>
        <taxon>Actinomycetota</taxon>
        <taxon>Actinomycetes</taxon>
        <taxon>Micrococcales</taxon>
        <taxon>Dermacoccaceae</taxon>
        <taxon>Branchiibius</taxon>
    </lineage>
</organism>
<evidence type="ECO:0000256" key="3">
    <source>
        <dbReference type="ARBA" id="ARBA00023163"/>
    </source>
</evidence>
<protein>
    <submittedName>
        <fullName evidence="7">DUF2630 family protein</fullName>
    </submittedName>
</protein>
<dbReference type="Pfam" id="PF10944">
    <property type="entry name" value="DUF2630"/>
    <property type="match status" value="1"/>
</dbReference>
<dbReference type="InterPro" id="IPR050109">
    <property type="entry name" value="HTH-type_TetR-like_transc_reg"/>
</dbReference>
<evidence type="ECO:0000256" key="1">
    <source>
        <dbReference type="ARBA" id="ARBA00023015"/>
    </source>
</evidence>
<dbReference type="Pfam" id="PF17920">
    <property type="entry name" value="TetR_C_16"/>
    <property type="match status" value="1"/>
</dbReference>